<dbReference type="PANTHER" id="PTHR37299:SF4">
    <property type="entry name" value="TRANSCRIPTIONAL REGULATOR"/>
    <property type="match status" value="1"/>
</dbReference>
<dbReference type="AlphaFoldDB" id="A0A229P396"/>
<name>A0A229P396_9BACL</name>
<dbReference type="Pfam" id="PF04397">
    <property type="entry name" value="LytTR"/>
    <property type="match status" value="1"/>
</dbReference>
<accession>A0A229P396</accession>
<gene>
    <name evidence="2" type="ORF">CGZ75_06750</name>
</gene>
<reference evidence="2 3" key="1">
    <citation type="submission" date="2017-07" db="EMBL/GenBank/DDBJ databases">
        <title>Paenibacillus herberti R33 genome sequencing and assembly.</title>
        <authorList>
            <person name="Su W."/>
        </authorList>
    </citation>
    <scope>NUCLEOTIDE SEQUENCE [LARGE SCALE GENOMIC DNA]</scope>
    <source>
        <strain evidence="2 3">R33</strain>
    </source>
</reference>
<dbReference type="GO" id="GO:0003677">
    <property type="term" value="F:DNA binding"/>
    <property type="evidence" value="ECO:0007669"/>
    <property type="project" value="InterPro"/>
</dbReference>
<dbReference type="RefSeq" id="WP_089523459.1">
    <property type="nucleotide sequence ID" value="NZ_NMUQ01000001.1"/>
</dbReference>
<dbReference type="Proteomes" id="UP000215145">
    <property type="component" value="Unassembled WGS sequence"/>
</dbReference>
<dbReference type="Gene3D" id="2.40.50.1020">
    <property type="entry name" value="LytTr DNA-binding domain"/>
    <property type="match status" value="1"/>
</dbReference>
<evidence type="ECO:0000313" key="3">
    <source>
        <dbReference type="Proteomes" id="UP000215145"/>
    </source>
</evidence>
<protein>
    <submittedName>
        <fullName evidence="2">Histidine kinase</fullName>
    </submittedName>
</protein>
<dbReference type="GO" id="GO:0016301">
    <property type="term" value="F:kinase activity"/>
    <property type="evidence" value="ECO:0007669"/>
    <property type="project" value="UniProtKB-KW"/>
</dbReference>
<dbReference type="PANTHER" id="PTHR37299">
    <property type="entry name" value="TRANSCRIPTIONAL REGULATOR-RELATED"/>
    <property type="match status" value="1"/>
</dbReference>
<feature type="domain" description="HTH LytTR-type" evidence="1">
    <location>
        <begin position="54"/>
        <end position="147"/>
    </location>
</feature>
<dbReference type="OrthoDB" id="9808614at2"/>
<evidence type="ECO:0000313" key="2">
    <source>
        <dbReference type="EMBL" id="OXM16375.1"/>
    </source>
</evidence>
<dbReference type="PROSITE" id="PS50930">
    <property type="entry name" value="HTH_LYTTR"/>
    <property type="match status" value="1"/>
</dbReference>
<keyword evidence="2" id="KW-0418">Kinase</keyword>
<organism evidence="2 3">
    <name type="scientific">Paenibacillus herberti</name>
    <dbReference type="NCBI Taxonomy" id="1619309"/>
    <lineage>
        <taxon>Bacteria</taxon>
        <taxon>Bacillati</taxon>
        <taxon>Bacillota</taxon>
        <taxon>Bacilli</taxon>
        <taxon>Bacillales</taxon>
        <taxon>Paenibacillaceae</taxon>
        <taxon>Paenibacillus</taxon>
    </lineage>
</organism>
<dbReference type="SMART" id="SM00850">
    <property type="entry name" value="LytTR"/>
    <property type="match status" value="1"/>
</dbReference>
<dbReference type="EMBL" id="NMUQ01000001">
    <property type="protein sequence ID" value="OXM16375.1"/>
    <property type="molecule type" value="Genomic_DNA"/>
</dbReference>
<keyword evidence="2" id="KW-0808">Transferase</keyword>
<sequence length="149" mass="17670">MKVKIKIIPEKIEESVLFLAHRVTPFIQNLIQLIENNPSSYLFISKAGEQRERKLDYSSILYLEYLERKIFVYANDDVYEIPGPLYKLEHAMPKYFVRISKSAIVNVYMIREFETSLNGNITAQLTNNEKLIVSRRYVKELKEHLQRLE</sequence>
<dbReference type="GO" id="GO:0000156">
    <property type="term" value="F:phosphorelay response regulator activity"/>
    <property type="evidence" value="ECO:0007669"/>
    <property type="project" value="InterPro"/>
</dbReference>
<evidence type="ECO:0000259" key="1">
    <source>
        <dbReference type="PROSITE" id="PS50930"/>
    </source>
</evidence>
<dbReference type="InterPro" id="IPR046947">
    <property type="entry name" value="LytR-like"/>
</dbReference>
<dbReference type="InterPro" id="IPR007492">
    <property type="entry name" value="LytTR_DNA-bd_dom"/>
</dbReference>
<comment type="caution">
    <text evidence="2">The sequence shown here is derived from an EMBL/GenBank/DDBJ whole genome shotgun (WGS) entry which is preliminary data.</text>
</comment>
<proteinExistence type="predicted"/>
<keyword evidence="3" id="KW-1185">Reference proteome</keyword>